<keyword evidence="1" id="KW-0175">Coiled coil</keyword>
<gene>
    <name evidence="2" type="ORF">Plil01_001852200</name>
</gene>
<proteinExistence type="predicted"/>
<evidence type="ECO:0000313" key="2">
    <source>
        <dbReference type="EMBL" id="GMF65942.1"/>
    </source>
</evidence>
<evidence type="ECO:0000313" key="3">
    <source>
        <dbReference type="Proteomes" id="UP001165083"/>
    </source>
</evidence>
<dbReference type="OrthoDB" id="98733at2759"/>
<dbReference type="AlphaFoldDB" id="A0A9W6YKV6"/>
<name>A0A9W6YKV6_9STRA</name>
<protein>
    <submittedName>
        <fullName evidence="2">Unnamed protein product</fullName>
    </submittedName>
</protein>
<accession>A0A9W6YKV6</accession>
<keyword evidence="3" id="KW-1185">Reference proteome</keyword>
<reference evidence="2" key="1">
    <citation type="submission" date="2023-04" db="EMBL/GenBank/DDBJ databases">
        <title>Phytophthora lilii NBRC 32176.</title>
        <authorList>
            <person name="Ichikawa N."/>
            <person name="Sato H."/>
            <person name="Tonouchi N."/>
        </authorList>
    </citation>
    <scope>NUCLEOTIDE SEQUENCE</scope>
    <source>
        <strain evidence="2">NBRC 32176</strain>
    </source>
</reference>
<organism evidence="2 3">
    <name type="scientific">Phytophthora lilii</name>
    <dbReference type="NCBI Taxonomy" id="2077276"/>
    <lineage>
        <taxon>Eukaryota</taxon>
        <taxon>Sar</taxon>
        <taxon>Stramenopiles</taxon>
        <taxon>Oomycota</taxon>
        <taxon>Peronosporomycetes</taxon>
        <taxon>Peronosporales</taxon>
        <taxon>Peronosporaceae</taxon>
        <taxon>Phytophthora</taxon>
    </lineage>
</organism>
<dbReference type="Proteomes" id="UP001165083">
    <property type="component" value="Unassembled WGS sequence"/>
</dbReference>
<feature type="coiled-coil region" evidence="1">
    <location>
        <begin position="66"/>
        <end position="130"/>
    </location>
</feature>
<sequence>MNSVLASCDLVSPQIPLSLREFASDDQSESSVTVTKKRVCKKSTIDPVVRRELDRIKDRKRCSTYRARQRNKRASLQLELQELMTTLAELKKVKSNNVLVSKSVWELLAQQQLQERLESERQQLRLCEAVQARAVYIRQFQDMVQQRIVRNLVQINVPPYEELAKKYEACGGAAFFDLFVQDLDAIHSQTDDNLQVFEQPTTWKEDDDTGCFLFVEKQEFTCDFDQACQTLWRAAQLPHRQQDRVESLGVPDPSNTTAFKFRVLRRLSSGQVVSAAQRVICRRYQTSDRMVFVWQSYMDGEGMFAGLRAGETGWDVLARSTDSSGVVRVTRTSCICHSPMRIEGLVTREPAVKQFNDMLIGAVTEDGNEITKRFETLEISEVQSATARVSAM</sequence>
<comment type="caution">
    <text evidence="2">The sequence shown here is derived from an EMBL/GenBank/DDBJ whole genome shotgun (WGS) entry which is preliminary data.</text>
</comment>
<dbReference type="EMBL" id="BSXW01012518">
    <property type="protein sequence ID" value="GMF65942.1"/>
    <property type="molecule type" value="Genomic_DNA"/>
</dbReference>
<evidence type="ECO:0000256" key="1">
    <source>
        <dbReference type="SAM" id="Coils"/>
    </source>
</evidence>